<protein>
    <submittedName>
        <fullName evidence="2">Uncharacterized protein</fullName>
    </submittedName>
</protein>
<feature type="transmembrane region" description="Helical" evidence="1">
    <location>
        <begin position="50"/>
        <end position="66"/>
    </location>
</feature>
<feature type="transmembrane region" description="Helical" evidence="1">
    <location>
        <begin position="103"/>
        <end position="123"/>
    </location>
</feature>
<feature type="transmembrane region" description="Helical" evidence="1">
    <location>
        <begin position="373"/>
        <end position="395"/>
    </location>
</feature>
<feature type="transmembrane region" description="Helical" evidence="1">
    <location>
        <begin position="73"/>
        <end position="91"/>
    </location>
</feature>
<feature type="transmembrane region" description="Helical" evidence="1">
    <location>
        <begin position="20"/>
        <end position="38"/>
    </location>
</feature>
<sequence length="417" mass="48104">MRNSRLFNFMEDKQKSNRMFVSVLIFVSPFIDMSIYFGSVMNLGIPINQVMRLLMYILCVFFIAYNSKRHTKFWIGINLILYLSVLIYQLMGISKSLMLDINYALRVSYCFSVLILLDCLLRNKMITSQFLVKNLVFASLIVSINIIISPFGFGLESWIWRFGYRGYFDHGNVITQLLLITLMLFISYQDMFTYKKSFIAITVLALLLTGTRAGQIAILLIIAMIVFYYAFYDHSISSKAKKNLRIFFYCSIVLIIIGIFASSYYLSRNADYTNYDSILSAILSYRNHMALRTFNHFIGQTPLQITVSSIFGMGYSSIMSVLLSFGLTPTLEIDFLAAFFYSGIFIFIFILAINWKAFKSVLSQFRTHHKFDIWMLITALVVSNSLALINGHVFFETLVSPYFYSLIAICINGKHVR</sequence>
<feature type="transmembrane region" description="Helical" evidence="1">
    <location>
        <begin position="246"/>
        <end position="266"/>
    </location>
</feature>
<dbReference type="STRING" id="1514105.AOC36_08500"/>
<name>A0A0X8H126_9FIRM</name>
<proteinExistence type="predicted"/>
<keyword evidence="1" id="KW-0812">Transmembrane</keyword>
<dbReference type="EMBL" id="CP013213">
    <property type="protein sequence ID" value="AMC94024.1"/>
    <property type="molecule type" value="Genomic_DNA"/>
</dbReference>
<feature type="transmembrane region" description="Helical" evidence="1">
    <location>
        <begin position="305"/>
        <end position="327"/>
    </location>
</feature>
<dbReference type="AlphaFoldDB" id="A0A0X8H126"/>
<dbReference type="KEGG" id="erl:AOC36_08500"/>
<feature type="transmembrane region" description="Helical" evidence="1">
    <location>
        <begin position="135"/>
        <end position="155"/>
    </location>
</feature>
<organism evidence="2 3">
    <name type="scientific">Erysipelothrix larvae</name>
    <dbReference type="NCBI Taxonomy" id="1514105"/>
    <lineage>
        <taxon>Bacteria</taxon>
        <taxon>Bacillati</taxon>
        <taxon>Bacillota</taxon>
        <taxon>Erysipelotrichia</taxon>
        <taxon>Erysipelotrichales</taxon>
        <taxon>Erysipelotrichaceae</taxon>
        <taxon>Erysipelothrix</taxon>
    </lineage>
</organism>
<evidence type="ECO:0000313" key="3">
    <source>
        <dbReference type="Proteomes" id="UP000063781"/>
    </source>
</evidence>
<keyword evidence="1" id="KW-0472">Membrane</keyword>
<evidence type="ECO:0000313" key="2">
    <source>
        <dbReference type="EMBL" id="AMC94024.1"/>
    </source>
</evidence>
<accession>A0A0X8H126</accession>
<reference evidence="2 3" key="1">
    <citation type="submission" date="2015-10" db="EMBL/GenBank/DDBJ databases">
        <title>Erysipelothrix larvae sp. LV19 isolated from the larval gut of the rhinoceros beetle, Trypoxylus dichotomus.</title>
        <authorList>
            <person name="Lim S."/>
            <person name="Kim B.-C."/>
        </authorList>
    </citation>
    <scope>NUCLEOTIDE SEQUENCE [LARGE SCALE GENOMIC DNA]</scope>
    <source>
        <strain evidence="2 3">LV19</strain>
    </source>
</reference>
<dbReference type="Proteomes" id="UP000063781">
    <property type="component" value="Chromosome"/>
</dbReference>
<gene>
    <name evidence="2" type="ORF">AOC36_08500</name>
</gene>
<keyword evidence="1" id="KW-1133">Transmembrane helix</keyword>
<feature type="transmembrane region" description="Helical" evidence="1">
    <location>
        <begin position="167"/>
        <end position="186"/>
    </location>
</feature>
<keyword evidence="3" id="KW-1185">Reference proteome</keyword>
<dbReference type="OrthoDB" id="2194423at2"/>
<evidence type="ECO:0000256" key="1">
    <source>
        <dbReference type="SAM" id="Phobius"/>
    </source>
</evidence>
<feature type="transmembrane region" description="Helical" evidence="1">
    <location>
        <begin position="198"/>
        <end position="231"/>
    </location>
</feature>
<feature type="transmembrane region" description="Helical" evidence="1">
    <location>
        <begin position="333"/>
        <end position="353"/>
    </location>
</feature>